<evidence type="ECO:0000313" key="6">
    <source>
        <dbReference type="EMBL" id="AZR72754.1"/>
    </source>
</evidence>
<dbReference type="GO" id="GO:0016020">
    <property type="term" value="C:membrane"/>
    <property type="evidence" value="ECO:0007669"/>
    <property type="project" value="InterPro"/>
</dbReference>
<dbReference type="InterPro" id="IPR002123">
    <property type="entry name" value="Plipid/glycerol_acylTrfase"/>
</dbReference>
<dbReference type="EMBL" id="CP016379">
    <property type="protein sequence ID" value="AZR72754.1"/>
    <property type="molecule type" value="Genomic_DNA"/>
</dbReference>
<organism evidence="6 7">
    <name type="scientific">Anoxybacter fermentans</name>
    <dbReference type="NCBI Taxonomy" id="1323375"/>
    <lineage>
        <taxon>Bacteria</taxon>
        <taxon>Bacillati</taxon>
        <taxon>Bacillota</taxon>
        <taxon>Clostridia</taxon>
        <taxon>Halanaerobiales</taxon>
        <taxon>Anoxybacter</taxon>
    </lineage>
</organism>
<evidence type="ECO:0000259" key="5">
    <source>
        <dbReference type="SMART" id="SM00563"/>
    </source>
</evidence>
<sequence>MSNFIYWTAYWVVTFYLKLFRKLKIYGRENIPEKGAFIVAGNHVSNFDPPVLGVAMTRKVRFMAKKELFKYAPIAWLLHQLGAFPVSRGKADLEAIRTSLEVLKSGGVLGVFPEGTRHKPGKLGRAQPGIVMLALKAKVPILPCALTNTIGGNKPIIVRIGKPIKFTKYYDRKLSKEEIKEVGNLIMNEIANLLEMDRDQKNNLMS</sequence>
<dbReference type="InterPro" id="IPR004552">
    <property type="entry name" value="AGP_acyltrans"/>
</dbReference>
<dbReference type="SUPFAM" id="SSF69593">
    <property type="entry name" value="Glycerol-3-phosphate (1)-acyltransferase"/>
    <property type="match status" value="1"/>
</dbReference>
<dbReference type="NCBIfam" id="TIGR00530">
    <property type="entry name" value="AGP_acyltrn"/>
    <property type="match status" value="1"/>
</dbReference>
<dbReference type="EC" id="2.3.1.51" evidence="4"/>
<keyword evidence="4" id="KW-0444">Lipid biosynthesis</keyword>
<accession>A0A3Q9HPQ6</accession>
<comment type="catalytic activity">
    <reaction evidence="4">
        <text>a 1-acyl-sn-glycero-3-phosphate + an acyl-CoA = a 1,2-diacyl-sn-glycero-3-phosphate + CoA</text>
        <dbReference type="Rhea" id="RHEA:19709"/>
        <dbReference type="ChEBI" id="CHEBI:57287"/>
        <dbReference type="ChEBI" id="CHEBI:57970"/>
        <dbReference type="ChEBI" id="CHEBI:58342"/>
        <dbReference type="ChEBI" id="CHEBI:58608"/>
        <dbReference type="EC" id="2.3.1.51"/>
    </reaction>
</comment>
<dbReference type="SMART" id="SM00563">
    <property type="entry name" value="PlsC"/>
    <property type="match status" value="1"/>
</dbReference>
<evidence type="ECO:0000256" key="3">
    <source>
        <dbReference type="ARBA" id="ARBA00023315"/>
    </source>
</evidence>
<gene>
    <name evidence="6" type="ORF">BBF96_04710</name>
</gene>
<dbReference type="PANTHER" id="PTHR10434">
    <property type="entry name" value="1-ACYL-SN-GLYCEROL-3-PHOSPHATE ACYLTRANSFERASE"/>
    <property type="match status" value="1"/>
</dbReference>
<keyword evidence="4" id="KW-0594">Phospholipid biosynthesis</keyword>
<dbReference type="KEGG" id="aft:BBF96_04710"/>
<keyword evidence="4" id="KW-0443">Lipid metabolism</keyword>
<dbReference type="Pfam" id="PF01553">
    <property type="entry name" value="Acyltransferase"/>
    <property type="match status" value="1"/>
</dbReference>
<protein>
    <recommendedName>
        <fullName evidence="4">1-acyl-sn-glycerol-3-phosphate acyltransferase</fullName>
        <ecNumber evidence="4">2.3.1.51</ecNumber>
    </recommendedName>
</protein>
<name>A0A3Q9HPQ6_9FIRM</name>
<evidence type="ECO:0000313" key="7">
    <source>
        <dbReference type="Proteomes" id="UP000267250"/>
    </source>
</evidence>
<evidence type="ECO:0000256" key="4">
    <source>
        <dbReference type="RuleBase" id="RU361267"/>
    </source>
</evidence>
<keyword evidence="7" id="KW-1185">Reference proteome</keyword>
<reference evidence="6 7" key="1">
    <citation type="submission" date="2016-07" db="EMBL/GenBank/DDBJ databases">
        <title>Genome and transcriptome analysis of iron-reducing fermentative bacteria Anoxybacter fermentans.</title>
        <authorList>
            <person name="Zeng X."/>
            <person name="Shao Z."/>
        </authorList>
    </citation>
    <scope>NUCLEOTIDE SEQUENCE [LARGE SCALE GENOMIC DNA]</scope>
    <source>
        <strain evidence="6 7">DY22613</strain>
    </source>
</reference>
<feature type="domain" description="Phospholipid/glycerol acyltransferase" evidence="5">
    <location>
        <begin position="37"/>
        <end position="149"/>
    </location>
</feature>
<dbReference type="OrthoDB" id="9803035at2"/>
<dbReference type="GO" id="GO:0003841">
    <property type="term" value="F:1-acylglycerol-3-phosphate O-acyltransferase activity"/>
    <property type="evidence" value="ECO:0007669"/>
    <property type="project" value="UniProtKB-UniRule"/>
</dbReference>
<evidence type="ECO:0000256" key="1">
    <source>
        <dbReference type="ARBA" id="ARBA00008655"/>
    </source>
</evidence>
<keyword evidence="2 4" id="KW-0808">Transferase</keyword>
<comment type="similarity">
    <text evidence="1 4">Belongs to the 1-acyl-sn-glycerol-3-phosphate acyltransferase family.</text>
</comment>
<dbReference type="AlphaFoldDB" id="A0A3Q9HPQ6"/>
<dbReference type="GO" id="GO:0006654">
    <property type="term" value="P:phosphatidic acid biosynthetic process"/>
    <property type="evidence" value="ECO:0007669"/>
    <property type="project" value="TreeGrafter"/>
</dbReference>
<evidence type="ECO:0000256" key="2">
    <source>
        <dbReference type="ARBA" id="ARBA00022679"/>
    </source>
</evidence>
<dbReference type="RefSeq" id="WP_127016085.1">
    <property type="nucleotide sequence ID" value="NZ_CP016379.1"/>
</dbReference>
<keyword evidence="4" id="KW-1208">Phospholipid metabolism</keyword>
<dbReference type="PANTHER" id="PTHR10434:SF11">
    <property type="entry name" value="1-ACYL-SN-GLYCEROL-3-PHOSPHATE ACYLTRANSFERASE"/>
    <property type="match status" value="1"/>
</dbReference>
<dbReference type="Proteomes" id="UP000267250">
    <property type="component" value="Chromosome"/>
</dbReference>
<proteinExistence type="inferred from homology"/>
<dbReference type="CDD" id="cd07989">
    <property type="entry name" value="LPLAT_AGPAT-like"/>
    <property type="match status" value="1"/>
</dbReference>
<keyword evidence="3 4" id="KW-0012">Acyltransferase</keyword>
<comment type="domain">
    <text evidence="4">The HXXXXD motif is essential for acyltransferase activity and may constitute the binding site for the phosphate moiety of the glycerol-3-phosphate.</text>
</comment>